<evidence type="ECO:0000256" key="1">
    <source>
        <dbReference type="SAM" id="MobiDB-lite"/>
    </source>
</evidence>
<sequence>MPQLWLAERGAKPLAPCGTSRDPAAPAGRAATRGGTSASAPTARYDQSRFLMGASLTPPPGTVLKQR</sequence>
<organism evidence="2 3">
    <name type="scientific">Actinoplanes siamensis</name>
    <dbReference type="NCBI Taxonomy" id="1223317"/>
    <lineage>
        <taxon>Bacteria</taxon>
        <taxon>Bacillati</taxon>
        <taxon>Actinomycetota</taxon>
        <taxon>Actinomycetes</taxon>
        <taxon>Micromonosporales</taxon>
        <taxon>Micromonosporaceae</taxon>
        <taxon>Actinoplanes</taxon>
    </lineage>
</organism>
<accession>A0A919TNQ7</accession>
<protein>
    <submittedName>
        <fullName evidence="2">Uncharacterized protein</fullName>
    </submittedName>
</protein>
<feature type="compositionally biased region" description="Low complexity" evidence="1">
    <location>
        <begin position="20"/>
        <end position="43"/>
    </location>
</feature>
<evidence type="ECO:0000313" key="2">
    <source>
        <dbReference type="EMBL" id="GIF08423.1"/>
    </source>
</evidence>
<reference evidence="2" key="1">
    <citation type="submission" date="2021-01" db="EMBL/GenBank/DDBJ databases">
        <title>Whole genome shotgun sequence of Actinoplanes siamensis NBRC 109076.</title>
        <authorList>
            <person name="Komaki H."/>
            <person name="Tamura T."/>
        </authorList>
    </citation>
    <scope>NUCLEOTIDE SEQUENCE</scope>
    <source>
        <strain evidence="2">NBRC 109076</strain>
    </source>
</reference>
<dbReference type="EMBL" id="BOMW01000063">
    <property type="protein sequence ID" value="GIF08423.1"/>
    <property type="molecule type" value="Genomic_DNA"/>
</dbReference>
<gene>
    <name evidence="2" type="ORF">Asi03nite_59610</name>
</gene>
<feature type="region of interest" description="Disordered" evidence="1">
    <location>
        <begin position="1"/>
        <end position="45"/>
    </location>
</feature>
<dbReference type="Proteomes" id="UP000629619">
    <property type="component" value="Unassembled WGS sequence"/>
</dbReference>
<proteinExistence type="predicted"/>
<name>A0A919TNQ7_9ACTN</name>
<dbReference type="AlphaFoldDB" id="A0A919TNQ7"/>
<comment type="caution">
    <text evidence="2">The sequence shown here is derived from an EMBL/GenBank/DDBJ whole genome shotgun (WGS) entry which is preliminary data.</text>
</comment>
<evidence type="ECO:0000313" key="3">
    <source>
        <dbReference type="Proteomes" id="UP000629619"/>
    </source>
</evidence>
<keyword evidence="3" id="KW-1185">Reference proteome</keyword>